<comment type="caution">
    <text evidence="4">The sequence shown here is derived from an EMBL/GenBank/DDBJ whole genome shotgun (WGS) entry which is preliminary data.</text>
</comment>
<evidence type="ECO:0000313" key="4">
    <source>
        <dbReference type="EMBL" id="KAK3908154.1"/>
    </source>
</evidence>
<protein>
    <submittedName>
        <fullName evidence="4">N-succinylarginine dihydrolase</fullName>
    </submittedName>
</protein>
<keyword evidence="5" id="KW-1185">Reference proteome</keyword>
<dbReference type="Proteomes" id="UP001219518">
    <property type="component" value="Unassembled WGS sequence"/>
</dbReference>
<sequence length="207" mass="23610">MGIQFCRLDKYIFVSSEVQEKNKPKCFRPFENLRVIIDATELKIQRPKHLQQQSNTYSEYKSCNTVKFLVGISCYGGLSFISEAYQGSISDRKLLVKSGLLDHLVEGDSVMAERGFDVEDILNEMGVDLIIPAFLGKREAFTARELVGSKMRASARIHVESFIGRVKQYRLLRFMIPSNLALPYVSDMVKICAYCVNFHAPFVDFET</sequence>
<feature type="domain" description="DDE Tnp4" evidence="3">
    <location>
        <begin position="37"/>
        <end position="197"/>
    </location>
</feature>
<reference evidence="4" key="1">
    <citation type="submission" date="2021-07" db="EMBL/GenBank/DDBJ databases">
        <authorList>
            <person name="Catto M.A."/>
            <person name="Jacobson A."/>
            <person name="Kennedy G."/>
            <person name="Labadie P."/>
            <person name="Hunt B.G."/>
            <person name="Srinivasan R."/>
        </authorList>
    </citation>
    <scope>NUCLEOTIDE SEQUENCE</scope>
    <source>
        <strain evidence="4">PL_HMW_Pooled</strain>
        <tissue evidence="4">Head</tissue>
    </source>
</reference>
<gene>
    <name evidence="4" type="ORF">KUF71_018667</name>
</gene>
<reference evidence="4" key="2">
    <citation type="journal article" date="2023" name="BMC Genomics">
        <title>Pest status, molecular evolution, and epigenetic factors derived from the genome assembly of Frankliniella fusca, a thysanopteran phytovirus vector.</title>
        <authorList>
            <person name="Catto M.A."/>
            <person name="Labadie P.E."/>
            <person name="Jacobson A.L."/>
            <person name="Kennedy G.G."/>
            <person name="Srinivasan R."/>
            <person name="Hunt B.G."/>
        </authorList>
    </citation>
    <scope>NUCLEOTIDE SEQUENCE</scope>
    <source>
        <strain evidence="4">PL_HMW_Pooled</strain>
    </source>
</reference>
<dbReference type="AlphaFoldDB" id="A0AAE1GS39"/>
<dbReference type="PANTHER" id="PTHR23080">
    <property type="entry name" value="THAP DOMAIN PROTEIN"/>
    <property type="match status" value="1"/>
</dbReference>
<comment type="cofactor">
    <cofactor evidence="1">
        <name>a divalent metal cation</name>
        <dbReference type="ChEBI" id="CHEBI:60240"/>
    </cofactor>
</comment>
<evidence type="ECO:0000256" key="1">
    <source>
        <dbReference type="ARBA" id="ARBA00001968"/>
    </source>
</evidence>
<dbReference type="GO" id="GO:0046872">
    <property type="term" value="F:metal ion binding"/>
    <property type="evidence" value="ECO:0007669"/>
    <property type="project" value="UniProtKB-KW"/>
</dbReference>
<evidence type="ECO:0000313" key="5">
    <source>
        <dbReference type="Proteomes" id="UP001219518"/>
    </source>
</evidence>
<dbReference type="InterPro" id="IPR027806">
    <property type="entry name" value="HARBI1_dom"/>
</dbReference>
<evidence type="ECO:0000259" key="3">
    <source>
        <dbReference type="Pfam" id="PF13359"/>
    </source>
</evidence>
<name>A0AAE1GS39_9NEOP</name>
<proteinExistence type="predicted"/>
<evidence type="ECO:0000256" key="2">
    <source>
        <dbReference type="ARBA" id="ARBA00022723"/>
    </source>
</evidence>
<dbReference type="EMBL" id="JAHWGI010000031">
    <property type="protein sequence ID" value="KAK3908154.1"/>
    <property type="molecule type" value="Genomic_DNA"/>
</dbReference>
<organism evidence="4 5">
    <name type="scientific">Frankliniella fusca</name>
    <dbReference type="NCBI Taxonomy" id="407009"/>
    <lineage>
        <taxon>Eukaryota</taxon>
        <taxon>Metazoa</taxon>
        <taxon>Ecdysozoa</taxon>
        <taxon>Arthropoda</taxon>
        <taxon>Hexapoda</taxon>
        <taxon>Insecta</taxon>
        <taxon>Pterygota</taxon>
        <taxon>Neoptera</taxon>
        <taxon>Paraneoptera</taxon>
        <taxon>Thysanoptera</taxon>
        <taxon>Terebrantia</taxon>
        <taxon>Thripoidea</taxon>
        <taxon>Thripidae</taxon>
        <taxon>Frankliniella</taxon>
    </lineage>
</organism>
<dbReference type="Pfam" id="PF13359">
    <property type="entry name" value="DDE_Tnp_4"/>
    <property type="match status" value="1"/>
</dbReference>
<accession>A0AAE1GS39</accession>
<keyword evidence="2" id="KW-0479">Metal-binding</keyword>